<dbReference type="PROSITE" id="PS50966">
    <property type="entry name" value="ZF_SWIM"/>
    <property type="match status" value="1"/>
</dbReference>
<dbReference type="EMBL" id="JABSTU010005226">
    <property type="protein sequence ID" value="KAH7948594.1"/>
    <property type="molecule type" value="Genomic_DNA"/>
</dbReference>
<accession>A0A9J6CX87</accession>
<evidence type="ECO:0000313" key="4">
    <source>
        <dbReference type="Proteomes" id="UP000821866"/>
    </source>
</evidence>
<keyword evidence="1" id="KW-0862">Zinc</keyword>
<dbReference type="GO" id="GO:0008270">
    <property type="term" value="F:zinc ion binding"/>
    <property type="evidence" value="ECO:0007669"/>
    <property type="project" value="UniProtKB-KW"/>
</dbReference>
<evidence type="ECO:0000256" key="1">
    <source>
        <dbReference type="PROSITE-ProRule" id="PRU00325"/>
    </source>
</evidence>
<feature type="domain" description="SWIM-type" evidence="2">
    <location>
        <begin position="82"/>
        <end position="121"/>
    </location>
</feature>
<name>A0A9J6CX87_RHIMP</name>
<dbReference type="InterPro" id="IPR007527">
    <property type="entry name" value="Znf_SWIM"/>
</dbReference>
<proteinExistence type="predicted"/>
<keyword evidence="4" id="KW-1185">Reference proteome</keyword>
<dbReference type="Proteomes" id="UP000821866">
    <property type="component" value="Unassembled WGS sequence"/>
</dbReference>
<reference evidence="3" key="2">
    <citation type="submission" date="2021-09" db="EMBL/GenBank/DDBJ databases">
        <authorList>
            <person name="Jia N."/>
            <person name="Wang J."/>
            <person name="Shi W."/>
            <person name="Du L."/>
            <person name="Sun Y."/>
            <person name="Zhan W."/>
            <person name="Jiang J."/>
            <person name="Wang Q."/>
            <person name="Zhang B."/>
            <person name="Ji P."/>
            <person name="Sakyi L.B."/>
            <person name="Cui X."/>
            <person name="Yuan T."/>
            <person name="Jiang B."/>
            <person name="Yang W."/>
            <person name="Lam T.T.-Y."/>
            <person name="Chang Q."/>
            <person name="Ding S."/>
            <person name="Wang X."/>
            <person name="Zhu J."/>
            <person name="Ruan X."/>
            <person name="Zhao L."/>
            <person name="Wei J."/>
            <person name="Que T."/>
            <person name="Du C."/>
            <person name="Cheng J."/>
            <person name="Dai P."/>
            <person name="Han X."/>
            <person name="Huang E."/>
            <person name="Gao Y."/>
            <person name="Liu J."/>
            <person name="Shao H."/>
            <person name="Ye R."/>
            <person name="Li L."/>
            <person name="Wei W."/>
            <person name="Wang X."/>
            <person name="Wang C."/>
            <person name="Huo Q."/>
            <person name="Li W."/>
            <person name="Guo W."/>
            <person name="Chen H."/>
            <person name="Chen S."/>
            <person name="Zhou L."/>
            <person name="Zhou L."/>
            <person name="Ni X."/>
            <person name="Tian J."/>
            <person name="Zhou Y."/>
            <person name="Sheng Y."/>
            <person name="Liu T."/>
            <person name="Pan Y."/>
            <person name="Xia L."/>
            <person name="Li J."/>
            <person name="Zhao F."/>
            <person name="Cao W."/>
        </authorList>
    </citation>
    <scope>NUCLEOTIDE SEQUENCE</scope>
    <source>
        <strain evidence="3">Rmic-2018</strain>
        <tissue evidence="3">Larvae</tissue>
    </source>
</reference>
<evidence type="ECO:0000313" key="3">
    <source>
        <dbReference type="EMBL" id="KAH7948594.1"/>
    </source>
</evidence>
<dbReference type="AlphaFoldDB" id="A0A9J6CX87"/>
<comment type="caution">
    <text evidence="3">The sequence shown here is derived from an EMBL/GenBank/DDBJ whole genome shotgun (WGS) entry which is preliminary data.</text>
</comment>
<protein>
    <recommendedName>
        <fullName evidence="2">SWIM-type domain-containing protein</fullName>
    </recommendedName>
</protein>
<organism evidence="3 4">
    <name type="scientific">Rhipicephalus microplus</name>
    <name type="common">Cattle tick</name>
    <name type="synonym">Boophilus microplus</name>
    <dbReference type="NCBI Taxonomy" id="6941"/>
    <lineage>
        <taxon>Eukaryota</taxon>
        <taxon>Metazoa</taxon>
        <taxon>Ecdysozoa</taxon>
        <taxon>Arthropoda</taxon>
        <taxon>Chelicerata</taxon>
        <taxon>Arachnida</taxon>
        <taxon>Acari</taxon>
        <taxon>Parasitiformes</taxon>
        <taxon>Ixodida</taxon>
        <taxon>Ixodoidea</taxon>
        <taxon>Ixodidae</taxon>
        <taxon>Rhipicephalinae</taxon>
        <taxon>Rhipicephalus</taxon>
        <taxon>Boophilus</taxon>
    </lineage>
</organism>
<gene>
    <name evidence="3" type="ORF">HPB51_028477</name>
</gene>
<reference evidence="3" key="1">
    <citation type="journal article" date="2020" name="Cell">
        <title>Large-Scale Comparative Analyses of Tick Genomes Elucidate Their Genetic Diversity and Vector Capacities.</title>
        <authorList>
            <consortium name="Tick Genome and Microbiome Consortium (TIGMIC)"/>
            <person name="Jia N."/>
            <person name="Wang J."/>
            <person name="Shi W."/>
            <person name="Du L."/>
            <person name="Sun Y."/>
            <person name="Zhan W."/>
            <person name="Jiang J.F."/>
            <person name="Wang Q."/>
            <person name="Zhang B."/>
            <person name="Ji P."/>
            <person name="Bell-Sakyi L."/>
            <person name="Cui X.M."/>
            <person name="Yuan T.T."/>
            <person name="Jiang B.G."/>
            <person name="Yang W.F."/>
            <person name="Lam T.T."/>
            <person name="Chang Q.C."/>
            <person name="Ding S.J."/>
            <person name="Wang X.J."/>
            <person name="Zhu J.G."/>
            <person name="Ruan X.D."/>
            <person name="Zhao L."/>
            <person name="Wei J.T."/>
            <person name="Ye R.Z."/>
            <person name="Que T.C."/>
            <person name="Du C.H."/>
            <person name="Zhou Y.H."/>
            <person name="Cheng J.X."/>
            <person name="Dai P.F."/>
            <person name="Guo W.B."/>
            <person name="Han X.H."/>
            <person name="Huang E.J."/>
            <person name="Li L.F."/>
            <person name="Wei W."/>
            <person name="Gao Y.C."/>
            <person name="Liu J.Z."/>
            <person name="Shao H.Z."/>
            <person name="Wang X."/>
            <person name="Wang C.C."/>
            <person name="Yang T.C."/>
            <person name="Huo Q.B."/>
            <person name="Li W."/>
            <person name="Chen H.Y."/>
            <person name="Chen S.E."/>
            <person name="Zhou L.G."/>
            <person name="Ni X.B."/>
            <person name="Tian J.H."/>
            <person name="Sheng Y."/>
            <person name="Liu T."/>
            <person name="Pan Y.S."/>
            <person name="Xia L.Y."/>
            <person name="Li J."/>
            <person name="Zhao F."/>
            <person name="Cao W.C."/>
        </authorList>
    </citation>
    <scope>NUCLEOTIDE SEQUENCE</scope>
    <source>
        <strain evidence="3">Rmic-2018</strain>
    </source>
</reference>
<keyword evidence="1" id="KW-0479">Metal-binding</keyword>
<sequence length="143" mass="15283">MEQWETLLTSERKEAQVALLEQAWRATEALTSSKEQINSYAFAVEACTLPSSVVTNACDTSLGIVYARATCCGSQKKCGRPYKVCLALKSDSGAATDPTCECPARAGGACSHILVALCVLVLLKQNGFKEAPPELSCTKLPQH</sequence>
<keyword evidence="1" id="KW-0863">Zinc-finger</keyword>
<evidence type="ECO:0000259" key="2">
    <source>
        <dbReference type="PROSITE" id="PS50966"/>
    </source>
</evidence>